<organism evidence="2 3">
    <name type="scientific">Aegilops tauschii subsp. strangulata</name>
    <name type="common">Goatgrass</name>
    <dbReference type="NCBI Taxonomy" id="200361"/>
    <lineage>
        <taxon>Eukaryota</taxon>
        <taxon>Viridiplantae</taxon>
        <taxon>Streptophyta</taxon>
        <taxon>Embryophyta</taxon>
        <taxon>Tracheophyta</taxon>
        <taxon>Spermatophyta</taxon>
        <taxon>Magnoliopsida</taxon>
        <taxon>Liliopsida</taxon>
        <taxon>Poales</taxon>
        <taxon>Poaceae</taxon>
        <taxon>BOP clade</taxon>
        <taxon>Pooideae</taxon>
        <taxon>Triticodae</taxon>
        <taxon>Triticeae</taxon>
        <taxon>Triticinae</taxon>
        <taxon>Aegilops</taxon>
    </lineage>
</organism>
<evidence type="ECO:0000313" key="2">
    <source>
        <dbReference type="EnsemblPlants" id="AET7Gv20160700.10"/>
    </source>
</evidence>
<name>A0A453QIP7_AEGTS</name>
<reference evidence="2" key="4">
    <citation type="submission" date="2019-03" db="UniProtKB">
        <authorList>
            <consortium name="EnsemblPlants"/>
        </authorList>
    </citation>
    <scope>IDENTIFICATION</scope>
</reference>
<dbReference type="GO" id="GO:0000786">
    <property type="term" value="C:nucleosome"/>
    <property type="evidence" value="ECO:0007669"/>
    <property type="project" value="InterPro"/>
</dbReference>
<dbReference type="GO" id="GO:0003677">
    <property type="term" value="F:DNA binding"/>
    <property type="evidence" value="ECO:0007669"/>
    <property type="project" value="InterPro"/>
</dbReference>
<dbReference type="Gramene" id="AET7Gv20160700.10">
    <property type="protein sequence ID" value="AET7Gv20160700.10"/>
    <property type="gene ID" value="AET7Gv20160700"/>
</dbReference>
<reference evidence="2" key="5">
    <citation type="journal article" date="2021" name="G3 (Bethesda)">
        <title>Aegilops tauschii genome assembly Aet v5.0 features greater sequence contiguity and improved annotation.</title>
        <authorList>
            <person name="Wang L."/>
            <person name="Zhu T."/>
            <person name="Rodriguez J.C."/>
            <person name="Deal K.R."/>
            <person name="Dubcovsky J."/>
            <person name="McGuire P.E."/>
            <person name="Lux T."/>
            <person name="Spannagl M."/>
            <person name="Mayer K.F.X."/>
            <person name="Baldrich P."/>
            <person name="Meyers B.C."/>
            <person name="Huo N."/>
            <person name="Gu Y.Q."/>
            <person name="Zhou H."/>
            <person name="Devos K.M."/>
            <person name="Bennetzen J.L."/>
            <person name="Unver T."/>
            <person name="Budak H."/>
            <person name="Gulick P.J."/>
            <person name="Galiba G."/>
            <person name="Kalapos B."/>
            <person name="Nelson D.R."/>
            <person name="Li P."/>
            <person name="You F.M."/>
            <person name="Luo M.C."/>
            <person name="Dvorak J."/>
        </authorList>
    </citation>
    <scope>NUCLEOTIDE SEQUENCE [LARGE SCALE GENOMIC DNA]</scope>
    <source>
        <strain evidence="2">cv. AL8/78</strain>
    </source>
</reference>
<evidence type="ECO:0000256" key="1">
    <source>
        <dbReference type="SAM" id="MobiDB-lite"/>
    </source>
</evidence>
<dbReference type="AlphaFoldDB" id="A0A453QIP7"/>
<dbReference type="PRINTS" id="PR00622">
    <property type="entry name" value="HISTONEH3"/>
</dbReference>
<reference evidence="3" key="2">
    <citation type="journal article" date="2017" name="Nat. Plants">
        <title>The Aegilops tauschii genome reveals multiple impacts of transposons.</title>
        <authorList>
            <person name="Zhao G."/>
            <person name="Zou C."/>
            <person name="Li K."/>
            <person name="Wang K."/>
            <person name="Li T."/>
            <person name="Gao L."/>
            <person name="Zhang X."/>
            <person name="Wang H."/>
            <person name="Yang Z."/>
            <person name="Liu X."/>
            <person name="Jiang W."/>
            <person name="Mao L."/>
            <person name="Kong X."/>
            <person name="Jiao Y."/>
            <person name="Jia J."/>
        </authorList>
    </citation>
    <scope>NUCLEOTIDE SEQUENCE [LARGE SCALE GENOMIC DNA]</scope>
    <source>
        <strain evidence="3">cv. AL8/78</strain>
    </source>
</reference>
<dbReference type="InterPro" id="IPR000164">
    <property type="entry name" value="Histone_H3/CENP-A"/>
</dbReference>
<keyword evidence="3" id="KW-1185">Reference proteome</keyword>
<dbReference type="GO" id="GO:0030527">
    <property type="term" value="F:structural constituent of chromatin"/>
    <property type="evidence" value="ECO:0007669"/>
    <property type="project" value="InterPro"/>
</dbReference>
<sequence length="50" mass="5597">MARTKQTARKSTGGKAPRKQLATKVRLVPSSLASFEFDLRRGSRRRPPAE</sequence>
<accession>A0A453QIP7</accession>
<reference evidence="2" key="3">
    <citation type="journal article" date="2017" name="Nature">
        <title>Genome sequence of the progenitor of the wheat D genome Aegilops tauschii.</title>
        <authorList>
            <person name="Luo M.C."/>
            <person name="Gu Y.Q."/>
            <person name="Puiu D."/>
            <person name="Wang H."/>
            <person name="Twardziok S.O."/>
            <person name="Deal K.R."/>
            <person name="Huo N."/>
            <person name="Zhu T."/>
            <person name="Wang L."/>
            <person name="Wang Y."/>
            <person name="McGuire P.E."/>
            <person name="Liu S."/>
            <person name="Long H."/>
            <person name="Ramasamy R.K."/>
            <person name="Rodriguez J.C."/>
            <person name="Van S.L."/>
            <person name="Yuan L."/>
            <person name="Wang Z."/>
            <person name="Xia Z."/>
            <person name="Xiao L."/>
            <person name="Anderson O.D."/>
            <person name="Ouyang S."/>
            <person name="Liang Y."/>
            <person name="Zimin A.V."/>
            <person name="Pertea G."/>
            <person name="Qi P."/>
            <person name="Bennetzen J.L."/>
            <person name="Dai X."/>
            <person name="Dawson M.W."/>
            <person name="Muller H.G."/>
            <person name="Kugler K."/>
            <person name="Rivarola-Duarte L."/>
            <person name="Spannagl M."/>
            <person name="Mayer K.F.X."/>
            <person name="Lu F.H."/>
            <person name="Bevan M.W."/>
            <person name="Leroy P."/>
            <person name="Li P."/>
            <person name="You F.M."/>
            <person name="Sun Q."/>
            <person name="Liu Z."/>
            <person name="Lyons E."/>
            <person name="Wicker T."/>
            <person name="Salzberg S.L."/>
            <person name="Devos K.M."/>
            <person name="Dvorak J."/>
        </authorList>
    </citation>
    <scope>NUCLEOTIDE SEQUENCE [LARGE SCALE GENOMIC DNA]</scope>
    <source>
        <strain evidence="2">cv. AL8/78</strain>
    </source>
</reference>
<protein>
    <submittedName>
        <fullName evidence="2">Uncharacterized protein</fullName>
    </submittedName>
</protein>
<dbReference type="Proteomes" id="UP000015105">
    <property type="component" value="Chromosome 7D"/>
</dbReference>
<reference evidence="3" key="1">
    <citation type="journal article" date="2014" name="Science">
        <title>Ancient hybridizations among the ancestral genomes of bread wheat.</title>
        <authorList>
            <consortium name="International Wheat Genome Sequencing Consortium,"/>
            <person name="Marcussen T."/>
            <person name="Sandve S.R."/>
            <person name="Heier L."/>
            <person name="Spannagl M."/>
            <person name="Pfeifer M."/>
            <person name="Jakobsen K.S."/>
            <person name="Wulff B.B."/>
            <person name="Steuernagel B."/>
            <person name="Mayer K.F."/>
            <person name="Olsen O.A."/>
        </authorList>
    </citation>
    <scope>NUCLEOTIDE SEQUENCE [LARGE SCALE GENOMIC DNA]</scope>
    <source>
        <strain evidence="3">cv. AL8/78</strain>
    </source>
</reference>
<evidence type="ECO:0000313" key="3">
    <source>
        <dbReference type="Proteomes" id="UP000015105"/>
    </source>
</evidence>
<dbReference type="EnsemblPlants" id="AET7Gv20160700.10">
    <property type="protein sequence ID" value="AET7Gv20160700.10"/>
    <property type="gene ID" value="AET7Gv20160700"/>
</dbReference>
<proteinExistence type="predicted"/>
<feature type="region of interest" description="Disordered" evidence="1">
    <location>
        <begin position="1"/>
        <end position="25"/>
    </location>
</feature>
<dbReference type="PROSITE" id="PS00322">
    <property type="entry name" value="HISTONE_H3_1"/>
    <property type="match status" value="1"/>
</dbReference>